<evidence type="ECO:0000313" key="2">
    <source>
        <dbReference type="Proteomes" id="UP000026962"/>
    </source>
</evidence>
<dbReference type="AlphaFoldDB" id="A0A0E0K9G7"/>
<organism evidence="1">
    <name type="scientific">Oryza punctata</name>
    <name type="common">Red rice</name>
    <dbReference type="NCBI Taxonomy" id="4537"/>
    <lineage>
        <taxon>Eukaryota</taxon>
        <taxon>Viridiplantae</taxon>
        <taxon>Streptophyta</taxon>
        <taxon>Embryophyta</taxon>
        <taxon>Tracheophyta</taxon>
        <taxon>Spermatophyta</taxon>
        <taxon>Magnoliopsida</taxon>
        <taxon>Liliopsida</taxon>
        <taxon>Poales</taxon>
        <taxon>Poaceae</taxon>
        <taxon>BOP clade</taxon>
        <taxon>Oryzoideae</taxon>
        <taxon>Oryzeae</taxon>
        <taxon>Oryzinae</taxon>
        <taxon>Oryza</taxon>
    </lineage>
</organism>
<keyword evidence="2" id="KW-1185">Reference proteome</keyword>
<accession>A0A0E0K9G7</accession>
<proteinExistence type="predicted"/>
<dbReference type="HOGENOM" id="CLU_1274033_0_0_1"/>
<dbReference type="Proteomes" id="UP000026962">
    <property type="component" value="Chromosome 3"/>
</dbReference>
<dbReference type="Gramene" id="OPUNC03G05340.1">
    <property type="protein sequence ID" value="OPUNC03G05340.1"/>
    <property type="gene ID" value="OPUNC03G05340"/>
</dbReference>
<sequence>MAMEGWVMVAAATMVAGRGLGSSGGSLGKRLGCGGDDGDDLRSASHMRNKQRRRGMWCSRGYGHLLEEGKNFVLDTQDRSDEDQFEFIPDSNDEAEDHQFSSDQEFVPETEFQNCGEVEEKGGRIQECGEVEEKGGGIQDCGETEENVGGIHDCREVEKKGGVICGGSSMVHSHDATNAKIRCLGLGAGVMHMLHKSNFTRNEEAPLGGKETNQLVF</sequence>
<reference evidence="1" key="1">
    <citation type="submission" date="2015-04" db="UniProtKB">
        <authorList>
            <consortium name="EnsemblPlants"/>
        </authorList>
    </citation>
    <scope>IDENTIFICATION</scope>
</reference>
<protein>
    <submittedName>
        <fullName evidence="1">Uncharacterized protein</fullName>
    </submittedName>
</protein>
<evidence type="ECO:0000313" key="1">
    <source>
        <dbReference type="EnsemblPlants" id="OPUNC03G05340.1"/>
    </source>
</evidence>
<name>A0A0E0K9G7_ORYPU</name>
<reference evidence="1" key="2">
    <citation type="submission" date="2018-05" db="EMBL/GenBank/DDBJ databases">
        <title>OpunRS2 (Oryza punctata Reference Sequence Version 2).</title>
        <authorList>
            <person name="Zhang J."/>
            <person name="Kudrna D."/>
            <person name="Lee S."/>
            <person name="Talag J."/>
            <person name="Welchert J."/>
            <person name="Wing R.A."/>
        </authorList>
    </citation>
    <scope>NUCLEOTIDE SEQUENCE [LARGE SCALE GENOMIC DNA]</scope>
</reference>
<dbReference type="EnsemblPlants" id="OPUNC03G05340.1">
    <property type="protein sequence ID" value="OPUNC03G05340.1"/>
    <property type="gene ID" value="OPUNC03G05340"/>
</dbReference>